<evidence type="ECO:0000313" key="2">
    <source>
        <dbReference type="Proteomes" id="UP000321595"/>
    </source>
</evidence>
<dbReference type="InterPro" id="IPR012902">
    <property type="entry name" value="N_methyl_site"/>
</dbReference>
<dbReference type="RefSeq" id="WP_146958949.1">
    <property type="nucleotide sequence ID" value="NZ_CP042467.1"/>
</dbReference>
<dbReference type="NCBIfam" id="TIGR02532">
    <property type="entry name" value="IV_pilin_GFxxxE"/>
    <property type="match status" value="1"/>
</dbReference>
<dbReference type="AlphaFoldDB" id="A0A5B8XNZ9"/>
<organism evidence="1 2">
    <name type="scientific">Microvenator marinus</name>
    <dbReference type="NCBI Taxonomy" id="2600177"/>
    <lineage>
        <taxon>Bacteria</taxon>
        <taxon>Deltaproteobacteria</taxon>
        <taxon>Bradymonadales</taxon>
        <taxon>Microvenatoraceae</taxon>
        <taxon>Microvenator</taxon>
    </lineage>
</organism>
<name>A0A5B8XNZ9_9DELT</name>
<dbReference type="Pfam" id="PF07963">
    <property type="entry name" value="N_methyl"/>
    <property type="match status" value="1"/>
</dbReference>
<dbReference type="OrthoDB" id="5505264at2"/>
<dbReference type="EMBL" id="CP042467">
    <property type="protein sequence ID" value="QED27264.1"/>
    <property type="molecule type" value="Genomic_DNA"/>
</dbReference>
<keyword evidence="2" id="KW-1185">Reference proteome</keyword>
<reference evidence="1 2" key="1">
    <citation type="submission" date="2019-08" db="EMBL/GenBank/DDBJ databases">
        <authorList>
            <person name="Liang Q."/>
        </authorList>
    </citation>
    <scope>NUCLEOTIDE SEQUENCE [LARGE SCALE GENOMIC DNA]</scope>
    <source>
        <strain evidence="1 2">V1718</strain>
    </source>
</reference>
<sequence length="190" mass="20890">MTKPRGFTLLEVLLALAILASALTVLLGTAANSSQQAVFANDLTIASQLARSKMIDIEYEIMEEGFDSTDQQLRGDFSREGQPDYTWEANIQVVEIPESAKEEFLAQINTQLFGGDQGALQGNAAFSAMLPMLIAELPTMINNIGKKVRKVDLVIEFSRGSGRFPLKVSQYVIDPKLNEFNVFDDSPALQ</sequence>
<proteinExistence type="predicted"/>
<dbReference type="Proteomes" id="UP000321595">
    <property type="component" value="Chromosome"/>
</dbReference>
<dbReference type="KEGG" id="bbae:FRD01_08410"/>
<gene>
    <name evidence="1" type="ORF">FRD01_08410</name>
</gene>
<evidence type="ECO:0000313" key="1">
    <source>
        <dbReference type="EMBL" id="QED27264.1"/>
    </source>
</evidence>
<dbReference type="PROSITE" id="PS00409">
    <property type="entry name" value="PROKAR_NTER_METHYL"/>
    <property type="match status" value="1"/>
</dbReference>
<protein>
    <submittedName>
        <fullName evidence="1">Prepilin-type N-terminal cleavage/methylation domain-containing protein</fullName>
    </submittedName>
</protein>
<accession>A0A5B8XNZ9</accession>